<dbReference type="Proteomes" id="UP000076447">
    <property type="component" value="Unassembled WGS sequence"/>
</dbReference>
<evidence type="ECO:0008006" key="4">
    <source>
        <dbReference type="Google" id="ProtNLM"/>
    </source>
</evidence>
<dbReference type="PATRIC" id="fig|43678.3.peg.3765"/>
<accession>A0A163Q3K3</accession>
<evidence type="ECO:0000256" key="1">
    <source>
        <dbReference type="SAM" id="Phobius"/>
    </source>
</evidence>
<feature type="transmembrane region" description="Helical" evidence="1">
    <location>
        <begin position="202"/>
        <end position="226"/>
    </location>
</feature>
<gene>
    <name evidence="2" type="ORF">OJAG_36000</name>
</gene>
<dbReference type="RefSeq" id="WP_068710026.1">
    <property type="nucleotide sequence ID" value="NZ_LRIE01000084.1"/>
</dbReference>
<evidence type="ECO:0000313" key="2">
    <source>
        <dbReference type="EMBL" id="KZM33761.1"/>
    </source>
</evidence>
<feature type="transmembrane region" description="Helical" evidence="1">
    <location>
        <begin position="43"/>
        <end position="67"/>
    </location>
</feature>
<protein>
    <recommendedName>
        <fullName evidence="4">Sap, sulfolipid-1-addressing protein</fullName>
    </recommendedName>
</protein>
<reference evidence="2 3" key="1">
    <citation type="submission" date="2016-01" db="EMBL/GenBank/DDBJ databases">
        <title>Genome sequence of Oerskovia enterophila VJag, an agar and cellulose degrading bacterium.</title>
        <authorList>
            <person name="Poehlein A."/>
            <person name="Jag V."/>
            <person name="Bengelsdorf F."/>
            <person name="Duerre P."/>
            <person name="Daniel R."/>
        </authorList>
    </citation>
    <scope>NUCLEOTIDE SEQUENCE [LARGE SCALE GENOMIC DNA]</scope>
    <source>
        <strain evidence="2 3">VJag</strain>
    </source>
</reference>
<dbReference type="EMBL" id="LRIE01000084">
    <property type="protein sequence ID" value="KZM33761.1"/>
    <property type="molecule type" value="Genomic_DNA"/>
</dbReference>
<keyword evidence="1" id="KW-0812">Transmembrane</keyword>
<proteinExistence type="predicted"/>
<comment type="caution">
    <text evidence="2">The sequence shown here is derived from an EMBL/GenBank/DDBJ whole genome shotgun (WGS) entry which is preliminary data.</text>
</comment>
<feature type="transmembrane region" description="Helical" evidence="1">
    <location>
        <begin position="168"/>
        <end position="190"/>
    </location>
</feature>
<feature type="transmembrane region" description="Helical" evidence="1">
    <location>
        <begin position="247"/>
        <end position="269"/>
    </location>
</feature>
<dbReference type="InterPro" id="IPR021315">
    <property type="entry name" value="Gap/Sap"/>
</dbReference>
<feature type="transmembrane region" description="Helical" evidence="1">
    <location>
        <begin position="79"/>
        <end position="96"/>
    </location>
</feature>
<evidence type="ECO:0000313" key="3">
    <source>
        <dbReference type="Proteomes" id="UP000076447"/>
    </source>
</evidence>
<dbReference type="OrthoDB" id="7062264at2"/>
<keyword evidence="1" id="KW-1133">Transmembrane helix</keyword>
<feature type="transmembrane region" description="Helical" evidence="1">
    <location>
        <begin position="6"/>
        <end position="31"/>
    </location>
</feature>
<dbReference type="AlphaFoldDB" id="A0A163Q3K3"/>
<organism evidence="2 3">
    <name type="scientific">Oerskovia enterophila</name>
    <dbReference type="NCBI Taxonomy" id="43678"/>
    <lineage>
        <taxon>Bacteria</taxon>
        <taxon>Bacillati</taxon>
        <taxon>Actinomycetota</taxon>
        <taxon>Actinomycetes</taxon>
        <taxon>Micrococcales</taxon>
        <taxon>Cellulomonadaceae</taxon>
        <taxon>Oerskovia</taxon>
    </lineage>
</organism>
<sequence>MELLPLLGALAVLALVDSTSFGTLLIPVWLLMTPGRVRVARMLVYLATIVGFYLAVGLVIALGAGAFADVLGQVVETRPVRIVELLLGVGLVAYSFRIDRRSKGSSTGQGRVLRWRARAMGTSGGEGVAPSGLLPLPDGGAHPARETPPRAGVDTAPETGSVTALMGLALGAAAIELASMLPYLAAIGLLTQAGLGWPATGLVLAGYCVVMVLPALVLLAGRVLAARQVGPLLDRLNAWMTKNAASTTAWVVGIVGFLLARDAVVWLGWMG</sequence>
<dbReference type="Pfam" id="PF11139">
    <property type="entry name" value="SfLAP"/>
    <property type="match status" value="1"/>
</dbReference>
<name>A0A163Q3K3_9CELL</name>
<keyword evidence="1" id="KW-0472">Membrane</keyword>
<dbReference type="STRING" id="43678.OJAG_36000"/>